<sequence>CPPHLQAAFKLGLQSDVLHAEDKDYTTAYSYFYKTFEKMSSQTAALKHMLSFGVMLNMLREIESMRAIALLHQKFRIGTWWILQRPCGITDMACYDNSLTCHCYTELSSNPTIRSHLAALYDTLFQQDLMRIVEPYSVVEVDHVAKHVGQGRQDLMSYFRLSQMILDKVFHGVLEEETATLSINGRHVPAH</sequence>
<dbReference type="Gene3D" id="1.25.40.570">
    <property type="match status" value="1"/>
</dbReference>
<dbReference type="OrthoDB" id="2689564at2759"/>
<dbReference type="InterPro" id="IPR050871">
    <property type="entry name" value="26S_Proteasome/COP9_Components"/>
</dbReference>
<evidence type="ECO:0000313" key="3">
    <source>
        <dbReference type="Proteomes" id="UP000714275"/>
    </source>
</evidence>
<dbReference type="InterPro" id="IPR036390">
    <property type="entry name" value="WH_DNA-bd_sf"/>
</dbReference>
<gene>
    <name evidence="2" type="ORF">EV702DRAFT_968902</name>
</gene>
<dbReference type="InterPro" id="IPR000717">
    <property type="entry name" value="PCI_dom"/>
</dbReference>
<comment type="caution">
    <text evidence="2">The sequence shown here is derived from an EMBL/GenBank/DDBJ whole genome shotgun (WGS) entry which is preliminary data.</text>
</comment>
<reference evidence="2" key="1">
    <citation type="journal article" date="2020" name="New Phytol.">
        <title>Comparative genomics reveals dynamic genome evolution in host specialist ectomycorrhizal fungi.</title>
        <authorList>
            <person name="Lofgren L.A."/>
            <person name="Nguyen N.H."/>
            <person name="Vilgalys R."/>
            <person name="Ruytinx J."/>
            <person name="Liao H.L."/>
            <person name="Branco S."/>
            <person name="Kuo A."/>
            <person name="LaButti K."/>
            <person name="Lipzen A."/>
            <person name="Andreopoulos W."/>
            <person name="Pangilinan J."/>
            <person name="Riley R."/>
            <person name="Hundley H."/>
            <person name="Na H."/>
            <person name="Barry K."/>
            <person name="Grigoriev I.V."/>
            <person name="Stajich J.E."/>
            <person name="Kennedy P.G."/>
        </authorList>
    </citation>
    <scope>NUCLEOTIDE SEQUENCE</scope>
    <source>
        <strain evidence="2">DOB743</strain>
    </source>
</reference>
<evidence type="ECO:0000313" key="2">
    <source>
        <dbReference type="EMBL" id="KAG1777973.1"/>
    </source>
</evidence>
<accession>A0A9P6ZX11</accession>
<dbReference type="AlphaFoldDB" id="A0A9P6ZX11"/>
<protein>
    <recommendedName>
        <fullName evidence="1">PCI domain-containing protein</fullName>
    </recommendedName>
</protein>
<name>A0A9P6ZX11_9AGAM</name>
<feature type="domain" description="PCI" evidence="1">
    <location>
        <begin position="105"/>
        <end position="183"/>
    </location>
</feature>
<dbReference type="Pfam" id="PF01399">
    <property type="entry name" value="PCI"/>
    <property type="match status" value="1"/>
</dbReference>
<dbReference type="EMBL" id="JABBWD010000018">
    <property type="protein sequence ID" value="KAG1777973.1"/>
    <property type="molecule type" value="Genomic_DNA"/>
</dbReference>
<evidence type="ECO:0000259" key="1">
    <source>
        <dbReference type="Pfam" id="PF01399"/>
    </source>
</evidence>
<dbReference type="Proteomes" id="UP000714275">
    <property type="component" value="Unassembled WGS sequence"/>
</dbReference>
<proteinExistence type="predicted"/>
<dbReference type="PANTHER" id="PTHR10678">
    <property type="entry name" value="26S PROTEASOME NON-ATPASE REGULATORY SUBUNIT 11/COP9 SIGNALOSOME COMPLEX SUBUNIT 2"/>
    <property type="match status" value="1"/>
</dbReference>
<feature type="non-terminal residue" evidence="2">
    <location>
        <position position="191"/>
    </location>
</feature>
<organism evidence="2 3">
    <name type="scientific">Suillus placidus</name>
    <dbReference type="NCBI Taxonomy" id="48579"/>
    <lineage>
        <taxon>Eukaryota</taxon>
        <taxon>Fungi</taxon>
        <taxon>Dikarya</taxon>
        <taxon>Basidiomycota</taxon>
        <taxon>Agaricomycotina</taxon>
        <taxon>Agaricomycetes</taxon>
        <taxon>Agaricomycetidae</taxon>
        <taxon>Boletales</taxon>
        <taxon>Suillineae</taxon>
        <taxon>Suillaceae</taxon>
        <taxon>Suillus</taxon>
    </lineage>
</organism>
<dbReference type="SUPFAM" id="SSF46785">
    <property type="entry name" value="Winged helix' DNA-binding domain"/>
    <property type="match status" value="1"/>
</dbReference>
<keyword evidence="3" id="KW-1185">Reference proteome</keyword>